<evidence type="ECO:0008006" key="4">
    <source>
        <dbReference type="Google" id="ProtNLM"/>
    </source>
</evidence>
<proteinExistence type="predicted"/>
<dbReference type="AlphaFoldDB" id="A0A2D0N0A6"/>
<keyword evidence="1" id="KW-0812">Transmembrane</keyword>
<evidence type="ECO:0000256" key="1">
    <source>
        <dbReference type="SAM" id="Phobius"/>
    </source>
</evidence>
<dbReference type="Proteomes" id="UP000223913">
    <property type="component" value="Unassembled WGS sequence"/>
</dbReference>
<dbReference type="OrthoDB" id="1453741at2"/>
<dbReference type="EMBL" id="PDUD01000048">
    <property type="protein sequence ID" value="PHN01818.1"/>
    <property type="molecule type" value="Genomic_DNA"/>
</dbReference>
<feature type="transmembrane region" description="Helical" evidence="1">
    <location>
        <begin position="127"/>
        <end position="150"/>
    </location>
</feature>
<feature type="transmembrane region" description="Helical" evidence="1">
    <location>
        <begin position="78"/>
        <end position="99"/>
    </location>
</feature>
<dbReference type="InterPro" id="IPR013901">
    <property type="entry name" value="Anthrone_oxy"/>
</dbReference>
<sequence length="160" mass="18228">MLNIKSTVRFINITLAALLAGTSFGIWVGFNPKNYTASTYLEQQQHLVQSLNTLMVSMVILVTLVSIVSAYQQRQNKPVFITLLFAAAFFASCIFISRFGNLPIQTEMLTWTLESLPENWMDLRDKWWNLHIIRTIAELVGLSLVVLTNVSNQTTRLEEM</sequence>
<keyword evidence="1" id="KW-0472">Membrane</keyword>
<keyword evidence="1" id="KW-1133">Transmembrane helix</keyword>
<organism evidence="2 3">
    <name type="scientific">Flavilitoribacter nigricans (strain ATCC 23147 / DSM 23189 / NBRC 102662 / NCIMB 1420 / SS-2)</name>
    <name type="common">Lewinella nigricans</name>
    <dbReference type="NCBI Taxonomy" id="1122177"/>
    <lineage>
        <taxon>Bacteria</taxon>
        <taxon>Pseudomonadati</taxon>
        <taxon>Bacteroidota</taxon>
        <taxon>Saprospiria</taxon>
        <taxon>Saprospirales</taxon>
        <taxon>Lewinellaceae</taxon>
        <taxon>Flavilitoribacter</taxon>
    </lineage>
</organism>
<feature type="transmembrane region" description="Helical" evidence="1">
    <location>
        <begin position="12"/>
        <end position="30"/>
    </location>
</feature>
<protein>
    <recommendedName>
        <fullName evidence="4">DUF1772 domain-containing protein</fullName>
    </recommendedName>
</protein>
<name>A0A2D0N0A6_FLAN2</name>
<gene>
    <name evidence="2" type="ORF">CRP01_34835</name>
</gene>
<evidence type="ECO:0000313" key="2">
    <source>
        <dbReference type="EMBL" id="PHN01818.1"/>
    </source>
</evidence>
<evidence type="ECO:0000313" key="3">
    <source>
        <dbReference type="Proteomes" id="UP000223913"/>
    </source>
</evidence>
<feature type="transmembrane region" description="Helical" evidence="1">
    <location>
        <begin position="50"/>
        <end position="71"/>
    </location>
</feature>
<reference evidence="2 3" key="1">
    <citation type="submission" date="2017-10" db="EMBL/GenBank/DDBJ databases">
        <title>The draft genome sequence of Lewinella nigricans NBRC 102662.</title>
        <authorList>
            <person name="Wang K."/>
        </authorList>
    </citation>
    <scope>NUCLEOTIDE SEQUENCE [LARGE SCALE GENOMIC DNA]</scope>
    <source>
        <strain evidence="2 3">NBRC 102662</strain>
    </source>
</reference>
<comment type="caution">
    <text evidence="2">The sequence shown here is derived from an EMBL/GenBank/DDBJ whole genome shotgun (WGS) entry which is preliminary data.</text>
</comment>
<dbReference type="RefSeq" id="WP_099154708.1">
    <property type="nucleotide sequence ID" value="NZ_PDUD01000048.1"/>
</dbReference>
<accession>A0A2D0N0A6</accession>
<dbReference type="Pfam" id="PF08592">
    <property type="entry name" value="Anthrone_oxy"/>
    <property type="match status" value="1"/>
</dbReference>
<keyword evidence="3" id="KW-1185">Reference proteome</keyword>